<dbReference type="SUPFAM" id="SSF53649">
    <property type="entry name" value="Alkaline phosphatase-like"/>
    <property type="match status" value="1"/>
</dbReference>
<dbReference type="Pfam" id="PF01663">
    <property type="entry name" value="Phosphodiest"/>
    <property type="match status" value="1"/>
</dbReference>
<sequence length="511" mass="57119">MDGSIYLCLLIILTLLHWPSIPVECSPVYKSKTAGNPLLIVSFDGFRWNYLQRTATPNFDKFLLNGVHARYGLKNAFITKTFPNHFTLATGLWEESHGIVANTMYDPILNQSFTMRNATAQSDPAWFDAGGEPIWVTNQIQKTDGRSGVMMWVGGEAPVKWVLPSRHVRYDGSMKNFSKVDTVISWYLDKYPINLGMMYFDQPDAYGHAFGPDSDEVTRMIGGLDEVVGYLLQRLEEVGLLGKINVILTSDHGFAETPKKNFINLDDYIDPETYEIASTSPVADIWPHEGKLEEIYMKLKKGSEKSGHFTVFKKEEIPTEFHYTKNQRIPPIVVVAKDTFSFTMAKHPYYNKGNHGFDNRLQDMHPFFVAMGPAFKSGYAVDTFHSVDVYPLMCHLLGLEPSANNGTMEVVSQLLMSTQDSSSSVVTFTTYVIGIVVISCVAGLYMVAACRYHRYLSLKRKSYKLLAESSLSARPSSSLTSTAVVTVGTSSDSRKTNEAKTPLLADVDGDN</sequence>
<accession>A0ABM0K5H2</accession>
<feature type="chain" id="PRO_5045156949" evidence="3">
    <location>
        <begin position="26"/>
        <end position="511"/>
    </location>
</feature>
<evidence type="ECO:0000256" key="1">
    <source>
        <dbReference type="SAM" id="MobiDB-lite"/>
    </source>
</evidence>
<protein>
    <submittedName>
        <fullName evidence="5">Ectonucleotide pyrophosphatase/phosphodiesterase family member 5</fullName>
    </submittedName>
</protein>
<keyword evidence="4" id="KW-1185">Reference proteome</keyword>
<dbReference type="InterPro" id="IPR017850">
    <property type="entry name" value="Alkaline_phosphatase_core_sf"/>
</dbReference>
<dbReference type="GeneID" id="101861688"/>
<feature type="transmembrane region" description="Helical" evidence="2">
    <location>
        <begin position="428"/>
        <end position="452"/>
    </location>
</feature>
<organism evidence="4 5">
    <name type="scientific">Aplysia californica</name>
    <name type="common">California sea hare</name>
    <dbReference type="NCBI Taxonomy" id="6500"/>
    <lineage>
        <taxon>Eukaryota</taxon>
        <taxon>Metazoa</taxon>
        <taxon>Spiralia</taxon>
        <taxon>Lophotrochozoa</taxon>
        <taxon>Mollusca</taxon>
        <taxon>Gastropoda</taxon>
        <taxon>Heterobranchia</taxon>
        <taxon>Euthyneura</taxon>
        <taxon>Tectipleura</taxon>
        <taxon>Aplysiida</taxon>
        <taxon>Aplysioidea</taxon>
        <taxon>Aplysiidae</taxon>
        <taxon>Aplysia</taxon>
    </lineage>
</organism>
<name>A0ABM0K5H2_APLCA</name>
<evidence type="ECO:0000256" key="2">
    <source>
        <dbReference type="SAM" id="Phobius"/>
    </source>
</evidence>
<evidence type="ECO:0000313" key="5">
    <source>
        <dbReference type="RefSeq" id="XP_005109194.1"/>
    </source>
</evidence>
<feature type="signal peptide" evidence="3">
    <location>
        <begin position="1"/>
        <end position="25"/>
    </location>
</feature>
<gene>
    <name evidence="5" type="primary">LOC101861688</name>
</gene>
<feature type="region of interest" description="Disordered" evidence="1">
    <location>
        <begin position="487"/>
        <end position="511"/>
    </location>
</feature>
<keyword evidence="2" id="KW-0812">Transmembrane</keyword>
<reference evidence="5" key="1">
    <citation type="submission" date="2025-08" db="UniProtKB">
        <authorList>
            <consortium name="RefSeq"/>
        </authorList>
    </citation>
    <scope>IDENTIFICATION</scope>
</reference>
<dbReference type="Gene3D" id="3.30.1360.180">
    <property type="match status" value="1"/>
</dbReference>
<dbReference type="RefSeq" id="XP_005109194.1">
    <property type="nucleotide sequence ID" value="XM_005109137.3"/>
</dbReference>
<dbReference type="CDD" id="cd16018">
    <property type="entry name" value="Enpp"/>
    <property type="match status" value="1"/>
</dbReference>
<dbReference type="PANTHER" id="PTHR10151">
    <property type="entry name" value="ECTONUCLEOTIDE PYROPHOSPHATASE/PHOSPHODIESTERASE"/>
    <property type="match status" value="1"/>
</dbReference>
<keyword evidence="2" id="KW-1133">Transmembrane helix</keyword>
<dbReference type="Proteomes" id="UP000694888">
    <property type="component" value="Unplaced"/>
</dbReference>
<dbReference type="Gene3D" id="3.40.720.10">
    <property type="entry name" value="Alkaline Phosphatase, subunit A"/>
    <property type="match status" value="1"/>
</dbReference>
<keyword evidence="2" id="KW-0472">Membrane</keyword>
<dbReference type="InterPro" id="IPR002591">
    <property type="entry name" value="Phosphodiest/P_Trfase"/>
</dbReference>
<evidence type="ECO:0000256" key="3">
    <source>
        <dbReference type="SAM" id="SignalP"/>
    </source>
</evidence>
<dbReference type="PANTHER" id="PTHR10151:SF120">
    <property type="entry name" value="BIS(5'-ADENOSYL)-TRIPHOSPHATASE"/>
    <property type="match status" value="1"/>
</dbReference>
<keyword evidence="3" id="KW-0732">Signal</keyword>
<evidence type="ECO:0000313" key="4">
    <source>
        <dbReference type="Proteomes" id="UP000694888"/>
    </source>
</evidence>
<proteinExistence type="predicted"/>